<dbReference type="EMBL" id="KZ679675">
    <property type="protein sequence ID" value="PTB60578.1"/>
    <property type="molecule type" value="Genomic_DNA"/>
</dbReference>
<evidence type="ECO:0000313" key="1">
    <source>
        <dbReference type="EMBL" id="PTB60578.1"/>
    </source>
</evidence>
<name>A0A2T4AUD4_TRIHA</name>
<evidence type="ECO:0000313" key="2">
    <source>
        <dbReference type="Proteomes" id="UP000241690"/>
    </source>
</evidence>
<sequence length="305" mass="34503">MGSPKIPPISGLTALEPRPGGQWTINEHDGETSSLSYVMDNGAEAITYTLRHCYNEDDIRKNCASFVYEYNDNVSEIEYHHQNMHEVPTEFRDAHGAASILYQSQEESALRQYSTGQIQQPLQDHLLFNTEATIVSPSESQAQASIQFEETTLAPQSHFYQHGQRMNMPNHQQLSQTSFAPETTEWPLSNELFPTAVGNASISIPNTEFGLPQDTPMFLSAWQQNWAHNSPGSLFIFSITRRPSFIKVIEADPFQAAKELLGTHYEEKRVPVLGVKSHLVDDLNAVNHLLLQFAYPDTRQLYNYT</sequence>
<dbReference type="STRING" id="983964.A0A2T4AUD4"/>
<dbReference type="Proteomes" id="UP000241690">
    <property type="component" value="Unassembled WGS sequence"/>
</dbReference>
<dbReference type="GeneID" id="36629590"/>
<organism evidence="1 2">
    <name type="scientific">Trichoderma harzianum CBS 226.95</name>
    <dbReference type="NCBI Taxonomy" id="983964"/>
    <lineage>
        <taxon>Eukaryota</taxon>
        <taxon>Fungi</taxon>
        <taxon>Dikarya</taxon>
        <taxon>Ascomycota</taxon>
        <taxon>Pezizomycotina</taxon>
        <taxon>Sordariomycetes</taxon>
        <taxon>Hypocreomycetidae</taxon>
        <taxon>Hypocreales</taxon>
        <taxon>Hypocreaceae</taxon>
        <taxon>Trichoderma</taxon>
    </lineage>
</organism>
<dbReference type="AlphaFoldDB" id="A0A2T4AUD4"/>
<dbReference type="RefSeq" id="XP_024780255.1">
    <property type="nucleotide sequence ID" value="XM_024921021.1"/>
</dbReference>
<keyword evidence="2" id="KW-1185">Reference proteome</keyword>
<protein>
    <submittedName>
        <fullName evidence="1">Uncharacterized protein</fullName>
    </submittedName>
</protein>
<proteinExistence type="predicted"/>
<reference evidence="1 2" key="1">
    <citation type="submission" date="2016-07" db="EMBL/GenBank/DDBJ databases">
        <title>Multiple horizontal gene transfer events from other fungi enriched the ability of initially mycotrophic Trichoderma (Ascomycota) to feed on dead plant biomass.</title>
        <authorList>
            <consortium name="DOE Joint Genome Institute"/>
            <person name="Aerts A."/>
            <person name="Atanasova L."/>
            <person name="Chenthamara K."/>
            <person name="Zhang J."/>
            <person name="Grujic M."/>
            <person name="Henrissat B."/>
            <person name="Kuo A."/>
            <person name="Salamov A."/>
            <person name="Lipzen A."/>
            <person name="Labutti K."/>
            <person name="Barry K."/>
            <person name="Miao Y."/>
            <person name="Rahimi M.J."/>
            <person name="Shen Q."/>
            <person name="Grigoriev I.V."/>
            <person name="Kubicek C.P."/>
            <person name="Druzhinina I.S."/>
        </authorList>
    </citation>
    <scope>NUCLEOTIDE SEQUENCE [LARGE SCALE GENOMIC DNA]</scope>
    <source>
        <strain evidence="1 2">CBS 226.95</strain>
    </source>
</reference>
<accession>A0A2T4AUD4</accession>
<gene>
    <name evidence="1" type="ORF">M431DRAFT_537498</name>
</gene>